<feature type="transmembrane region" description="Helical" evidence="5">
    <location>
        <begin position="48"/>
        <end position="72"/>
    </location>
</feature>
<keyword evidence="8" id="KW-1185">Reference proteome</keyword>
<dbReference type="EMBL" id="CAWYQH010000024">
    <property type="protein sequence ID" value="CAK8675565.1"/>
    <property type="molecule type" value="Genomic_DNA"/>
</dbReference>
<gene>
    <name evidence="7" type="ORF">CVLEPA_LOCUS5131</name>
</gene>
<name>A0ABP0F781_CLALP</name>
<evidence type="ECO:0000259" key="6">
    <source>
        <dbReference type="PROSITE" id="PS50262"/>
    </source>
</evidence>
<dbReference type="Gene3D" id="1.20.1070.10">
    <property type="entry name" value="Rhodopsin 7-helix transmembrane proteins"/>
    <property type="match status" value="1"/>
</dbReference>
<sequence>MRIRREDTYKRIDNTLGISKEKKKAENLGTGNRRSANKDKSKKLQNKVLRLVVTDFCCWVPISIMAFINFSGIPVSNVVYAVSAIILLPINSALNLILYSDFIDIIGNKICSSLSDSCMKS</sequence>
<dbReference type="SUPFAM" id="SSF81321">
    <property type="entry name" value="Family A G protein-coupled receptor-like"/>
    <property type="match status" value="1"/>
</dbReference>
<keyword evidence="4 5" id="KW-0472">Membrane</keyword>
<proteinExistence type="predicted"/>
<organism evidence="7 8">
    <name type="scientific">Clavelina lepadiformis</name>
    <name type="common">Light-bulb sea squirt</name>
    <name type="synonym">Ascidia lepadiformis</name>
    <dbReference type="NCBI Taxonomy" id="159417"/>
    <lineage>
        <taxon>Eukaryota</taxon>
        <taxon>Metazoa</taxon>
        <taxon>Chordata</taxon>
        <taxon>Tunicata</taxon>
        <taxon>Ascidiacea</taxon>
        <taxon>Aplousobranchia</taxon>
        <taxon>Clavelinidae</taxon>
        <taxon>Clavelina</taxon>
    </lineage>
</organism>
<keyword evidence="3 5" id="KW-1133">Transmembrane helix</keyword>
<reference evidence="7 8" key="1">
    <citation type="submission" date="2024-02" db="EMBL/GenBank/DDBJ databases">
        <authorList>
            <person name="Daric V."/>
            <person name="Darras S."/>
        </authorList>
    </citation>
    <scope>NUCLEOTIDE SEQUENCE [LARGE SCALE GENOMIC DNA]</scope>
</reference>
<comment type="caution">
    <text evidence="7">The sequence shown here is derived from an EMBL/GenBank/DDBJ whole genome shotgun (WGS) entry which is preliminary data.</text>
</comment>
<evidence type="ECO:0000313" key="7">
    <source>
        <dbReference type="EMBL" id="CAK8675565.1"/>
    </source>
</evidence>
<comment type="subcellular location">
    <subcellularLocation>
        <location evidence="1">Membrane</location>
    </subcellularLocation>
</comment>
<evidence type="ECO:0000256" key="2">
    <source>
        <dbReference type="ARBA" id="ARBA00022692"/>
    </source>
</evidence>
<protein>
    <recommendedName>
        <fullName evidence="6">G-protein coupled receptors family 1 profile domain-containing protein</fullName>
    </recommendedName>
</protein>
<keyword evidence="2 5" id="KW-0812">Transmembrane</keyword>
<evidence type="ECO:0000313" key="8">
    <source>
        <dbReference type="Proteomes" id="UP001642483"/>
    </source>
</evidence>
<dbReference type="PANTHER" id="PTHR24372:SF77">
    <property type="entry name" value="G-PROTEIN COUPLED RECEPTORS FAMILY 1 PROFILE DOMAIN-CONTAINING PROTEIN"/>
    <property type="match status" value="1"/>
</dbReference>
<evidence type="ECO:0000256" key="4">
    <source>
        <dbReference type="ARBA" id="ARBA00023136"/>
    </source>
</evidence>
<evidence type="ECO:0000256" key="1">
    <source>
        <dbReference type="ARBA" id="ARBA00004370"/>
    </source>
</evidence>
<feature type="transmembrane region" description="Helical" evidence="5">
    <location>
        <begin position="78"/>
        <end position="99"/>
    </location>
</feature>
<feature type="domain" description="G-protein coupled receptors family 1 profile" evidence="6">
    <location>
        <begin position="1"/>
        <end position="99"/>
    </location>
</feature>
<evidence type="ECO:0000256" key="5">
    <source>
        <dbReference type="SAM" id="Phobius"/>
    </source>
</evidence>
<accession>A0ABP0F781</accession>
<dbReference type="PANTHER" id="PTHR24372">
    <property type="entry name" value="GLYCOPROTEIN HORMONE RECEPTOR"/>
    <property type="match status" value="1"/>
</dbReference>
<evidence type="ECO:0000256" key="3">
    <source>
        <dbReference type="ARBA" id="ARBA00022989"/>
    </source>
</evidence>
<dbReference type="InterPro" id="IPR017452">
    <property type="entry name" value="GPCR_Rhodpsn_7TM"/>
</dbReference>
<dbReference type="Proteomes" id="UP001642483">
    <property type="component" value="Unassembled WGS sequence"/>
</dbReference>
<dbReference type="PROSITE" id="PS50262">
    <property type="entry name" value="G_PROTEIN_RECEP_F1_2"/>
    <property type="match status" value="1"/>
</dbReference>